<keyword evidence="4" id="KW-1185">Reference proteome</keyword>
<feature type="signal peptide" evidence="2">
    <location>
        <begin position="1"/>
        <end position="20"/>
    </location>
</feature>
<feature type="compositionally biased region" description="Low complexity" evidence="1">
    <location>
        <begin position="221"/>
        <end position="244"/>
    </location>
</feature>
<sequence length="391" mass="40818">MLLSTFRPLLTSYLVFAASAQRLKDAPCQSIGLDYSDGGSYLIDGTVDGKFSFASEFLGSCDASTASTSLRDESGNTYACSPISVFPLGEIQISTCDIPYSSLTTGDWQINIVLSPTNSITRTFRLTIAVQPTIITPTVVVGTTVTPPPTTTIATAEETRIITLQPATLTSACRATTTLTTTSKGPLVVVTETSTVLKPTTDRKVTSLVTVLSTRTPACKPPTTLRTTTPATKAASTTSAGNSACAGANPGWGGPFRPPGWGPFRPPARPTGLPWPWNGGLPPNPWAPLPPCPPQLAKVKRATAAIAAVTSTYIQTTYTVTRTTTVYLAPATVTRYAIGTVVQTITPAPSTVCAAAGTITKVATSTIDGQTLTIVTVVTAVTHVTETVFIR</sequence>
<organism evidence="3 4">
    <name type="scientific">Rhypophila decipiens</name>
    <dbReference type="NCBI Taxonomy" id="261697"/>
    <lineage>
        <taxon>Eukaryota</taxon>
        <taxon>Fungi</taxon>
        <taxon>Dikarya</taxon>
        <taxon>Ascomycota</taxon>
        <taxon>Pezizomycotina</taxon>
        <taxon>Sordariomycetes</taxon>
        <taxon>Sordariomycetidae</taxon>
        <taxon>Sordariales</taxon>
        <taxon>Naviculisporaceae</taxon>
        <taxon>Rhypophila</taxon>
    </lineage>
</organism>
<reference evidence="3" key="1">
    <citation type="journal article" date="2023" name="Mol. Phylogenet. Evol.">
        <title>Genome-scale phylogeny and comparative genomics of the fungal order Sordariales.</title>
        <authorList>
            <person name="Hensen N."/>
            <person name="Bonometti L."/>
            <person name="Westerberg I."/>
            <person name="Brannstrom I.O."/>
            <person name="Guillou S."/>
            <person name="Cros-Aarteil S."/>
            <person name="Calhoun S."/>
            <person name="Haridas S."/>
            <person name="Kuo A."/>
            <person name="Mondo S."/>
            <person name="Pangilinan J."/>
            <person name="Riley R."/>
            <person name="LaButti K."/>
            <person name="Andreopoulos B."/>
            <person name="Lipzen A."/>
            <person name="Chen C."/>
            <person name="Yan M."/>
            <person name="Daum C."/>
            <person name="Ng V."/>
            <person name="Clum A."/>
            <person name="Steindorff A."/>
            <person name="Ohm R.A."/>
            <person name="Martin F."/>
            <person name="Silar P."/>
            <person name="Natvig D.O."/>
            <person name="Lalanne C."/>
            <person name="Gautier V."/>
            <person name="Ament-Velasquez S.L."/>
            <person name="Kruys A."/>
            <person name="Hutchinson M.I."/>
            <person name="Powell A.J."/>
            <person name="Barry K."/>
            <person name="Miller A.N."/>
            <person name="Grigoriev I.V."/>
            <person name="Debuchy R."/>
            <person name="Gladieux P."/>
            <person name="Hiltunen Thoren M."/>
            <person name="Johannesson H."/>
        </authorList>
    </citation>
    <scope>NUCLEOTIDE SEQUENCE</scope>
    <source>
        <strain evidence="3">PSN293</strain>
    </source>
</reference>
<gene>
    <name evidence="3" type="ORF">QBC37DRAFT_375858</name>
</gene>
<proteinExistence type="predicted"/>
<feature type="region of interest" description="Disordered" evidence="1">
    <location>
        <begin position="219"/>
        <end position="244"/>
    </location>
</feature>
<protein>
    <submittedName>
        <fullName evidence="3">Uncharacterized protein</fullName>
    </submittedName>
</protein>
<evidence type="ECO:0000313" key="3">
    <source>
        <dbReference type="EMBL" id="KAK4211592.1"/>
    </source>
</evidence>
<dbReference type="Proteomes" id="UP001301769">
    <property type="component" value="Unassembled WGS sequence"/>
</dbReference>
<dbReference type="AlphaFoldDB" id="A0AAN6Y7P1"/>
<evidence type="ECO:0000256" key="2">
    <source>
        <dbReference type="SAM" id="SignalP"/>
    </source>
</evidence>
<name>A0AAN6Y7P1_9PEZI</name>
<reference evidence="3" key="2">
    <citation type="submission" date="2023-05" db="EMBL/GenBank/DDBJ databases">
        <authorList>
            <consortium name="Lawrence Berkeley National Laboratory"/>
            <person name="Steindorff A."/>
            <person name="Hensen N."/>
            <person name="Bonometti L."/>
            <person name="Westerberg I."/>
            <person name="Brannstrom I.O."/>
            <person name="Guillou S."/>
            <person name="Cros-Aarteil S."/>
            <person name="Calhoun S."/>
            <person name="Haridas S."/>
            <person name="Kuo A."/>
            <person name="Mondo S."/>
            <person name="Pangilinan J."/>
            <person name="Riley R."/>
            <person name="Labutti K."/>
            <person name="Andreopoulos B."/>
            <person name="Lipzen A."/>
            <person name="Chen C."/>
            <person name="Yanf M."/>
            <person name="Daum C."/>
            <person name="Ng V."/>
            <person name="Clum A."/>
            <person name="Ohm R."/>
            <person name="Martin F."/>
            <person name="Silar P."/>
            <person name="Natvig D."/>
            <person name="Lalanne C."/>
            <person name="Gautier V."/>
            <person name="Ament-Velasquez S.L."/>
            <person name="Kruys A."/>
            <person name="Hutchinson M.I."/>
            <person name="Powell A.J."/>
            <person name="Barry K."/>
            <person name="Miller A.N."/>
            <person name="Grigoriev I.V."/>
            <person name="Debuchy R."/>
            <person name="Gladieux P."/>
            <person name="Thoren M.H."/>
            <person name="Johannesson H."/>
        </authorList>
    </citation>
    <scope>NUCLEOTIDE SEQUENCE</scope>
    <source>
        <strain evidence="3">PSN293</strain>
    </source>
</reference>
<comment type="caution">
    <text evidence="3">The sequence shown here is derived from an EMBL/GenBank/DDBJ whole genome shotgun (WGS) entry which is preliminary data.</text>
</comment>
<evidence type="ECO:0000256" key="1">
    <source>
        <dbReference type="SAM" id="MobiDB-lite"/>
    </source>
</evidence>
<evidence type="ECO:0000313" key="4">
    <source>
        <dbReference type="Proteomes" id="UP001301769"/>
    </source>
</evidence>
<feature type="chain" id="PRO_5042977694" evidence="2">
    <location>
        <begin position="21"/>
        <end position="391"/>
    </location>
</feature>
<accession>A0AAN6Y7P1</accession>
<keyword evidence="2" id="KW-0732">Signal</keyword>
<dbReference type="EMBL" id="MU858145">
    <property type="protein sequence ID" value="KAK4211592.1"/>
    <property type="molecule type" value="Genomic_DNA"/>
</dbReference>